<protein>
    <submittedName>
        <fullName evidence="3">Uncharacterized protein</fullName>
    </submittedName>
</protein>
<dbReference type="EMBL" id="JAQIZZ010000003">
    <property type="protein sequence ID" value="KAJ5547060.1"/>
    <property type="molecule type" value="Genomic_DNA"/>
</dbReference>
<evidence type="ECO:0000256" key="2">
    <source>
        <dbReference type="ARBA" id="ARBA00023043"/>
    </source>
</evidence>
<dbReference type="Proteomes" id="UP001220324">
    <property type="component" value="Unassembled WGS sequence"/>
</dbReference>
<reference evidence="3 4" key="1">
    <citation type="journal article" date="2023" name="IMA Fungus">
        <title>Comparative genomic study of the Penicillium genus elucidates a diverse pangenome and 15 lateral gene transfer events.</title>
        <authorList>
            <person name="Petersen C."/>
            <person name="Sorensen T."/>
            <person name="Nielsen M.R."/>
            <person name="Sondergaard T.E."/>
            <person name="Sorensen J.L."/>
            <person name="Fitzpatrick D.A."/>
            <person name="Frisvad J.C."/>
            <person name="Nielsen K.L."/>
        </authorList>
    </citation>
    <scope>NUCLEOTIDE SEQUENCE [LARGE SCALE GENOMIC DNA]</scope>
    <source>
        <strain evidence="3 4">IBT 35679</strain>
    </source>
</reference>
<dbReference type="GO" id="GO:0005634">
    <property type="term" value="C:nucleus"/>
    <property type="evidence" value="ECO:0007669"/>
    <property type="project" value="TreeGrafter"/>
</dbReference>
<accession>A0AAD6D104</accession>
<name>A0AAD6D104_9EURO</name>
<comment type="caution">
    <text evidence="3">The sequence shown here is derived from an EMBL/GenBank/DDBJ whole genome shotgun (WGS) entry which is preliminary data.</text>
</comment>
<evidence type="ECO:0000313" key="4">
    <source>
        <dbReference type="Proteomes" id="UP001220324"/>
    </source>
</evidence>
<dbReference type="AlphaFoldDB" id="A0AAD6D104"/>
<dbReference type="Gene3D" id="1.25.40.20">
    <property type="entry name" value="Ankyrin repeat-containing domain"/>
    <property type="match status" value="1"/>
</dbReference>
<dbReference type="SUPFAM" id="SSF48403">
    <property type="entry name" value="Ankyrin repeat"/>
    <property type="match status" value="1"/>
</dbReference>
<gene>
    <name evidence="3" type="ORF">N7494_004645</name>
</gene>
<proteinExistence type="predicted"/>
<dbReference type="PANTHER" id="PTHR24189">
    <property type="entry name" value="MYOTROPHIN"/>
    <property type="match status" value="1"/>
</dbReference>
<evidence type="ECO:0000313" key="3">
    <source>
        <dbReference type="EMBL" id="KAJ5547060.1"/>
    </source>
</evidence>
<sequence>MASQDQQDQQMVFQARQRHLRSLAIKRQQQPQSQPMGQPMATQYLPIVEPSDLGGIGAKPTYIVSFESACLTGSVSIIQSVTTSKKLTPGTLHNGLGSTLRAGHVEATSLLLQLGAPITPEVPDSILFAPMDQQVPLFDLLGHHGWNPNTPDQNGALLLPRVADNIPLLKWFLAHGANPNLDPRYGLNVLEAAAAGGTVEAVRLLLDAGAHMSNGAPLYYAAGACPPGANPHMGTVRPSADFDNNRIPIMELLVKRGADVNEKLETRHMVAGYPLVHAVMAGAVGRVKWLLEHGADENLKGAFGSAVSYANAMGTDEMKRVIRDAVDYNKSH</sequence>
<organism evidence="3 4">
    <name type="scientific">Penicillium frequentans</name>
    <dbReference type="NCBI Taxonomy" id="3151616"/>
    <lineage>
        <taxon>Eukaryota</taxon>
        <taxon>Fungi</taxon>
        <taxon>Dikarya</taxon>
        <taxon>Ascomycota</taxon>
        <taxon>Pezizomycotina</taxon>
        <taxon>Eurotiomycetes</taxon>
        <taxon>Eurotiomycetidae</taxon>
        <taxon>Eurotiales</taxon>
        <taxon>Aspergillaceae</taxon>
        <taxon>Penicillium</taxon>
    </lineage>
</organism>
<dbReference type="InterPro" id="IPR036770">
    <property type="entry name" value="Ankyrin_rpt-contain_sf"/>
</dbReference>
<dbReference type="InterPro" id="IPR050745">
    <property type="entry name" value="Multifunctional_regulatory"/>
</dbReference>
<keyword evidence="1" id="KW-0677">Repeat</keyword>
<dbReference type="PANTHER" id="PTHR24189:SF50">
    <property type="entry name" value="ANKYRIN REPEAT AND SOCS BOX PROTEIN 2"/>
    <property type="match status" value="1"/>
</dbReference>
<keyword evidence="4" id="KW-1185">Reference proteome</keyword>
<keyword evidence="2" id="KW-0040">ANK repeat</keyword>
<evidence type="ECO:0000256" key="1">
    <source>
        <dbReference type="ARBA" id="ARBA00022737"/>
    </source>
</evidence>
<dbReference type="GO" id="GO:0005737">
    <property type="term" value="C:cytoplasm"/>
    <property type="evidence" value="ECO:0007669"/>
    <property type="project" value="TreeGrafter"/>
</dbReference>